<keyword evidence="5 6" id="KW-0067">ATP-binding</keyword>
<evidence type="ECO:0000313" key="11">
    <source>
        <dbReference type="Proteomes" id="UP000280036"/>
    </source>
</evidence>
<feature type="transmembrane region" description="Helical" evidence="7">
    <location>
        <begin position="308"/>
        <end position="331"/>
    </location>
</feature>
<protein>
    <submittedName>
        <fullName evidence="10">Serine/threonine protein kinase</fullName>
        <ecNumber evidence="10">2.7.11.1</ecNumber>
    </submittedName>
</protein>
<dbReference type="InterPro" id="IPR008271">
    <property type="entry name" value="Ser/Thr_kinase_AS"/>
</dbReference>
<evidence type="ECO:0000256" key="1">
    <source>
        <dbReference type="ARBA" id="ARBA00022527"/>
    </source>
</evidence>
<name>A0A3P8MEJ7_9BACT</name>
<evidence type="ECO:0000259" key="8">
    <source>
        <dbReference type="PROSITE" id="PS50011"/>
    </source>
</evidence>
<keyword evidence="4 10" id="KW-0418">Kinase</keyword>
<dbReference type="PROSITE" id="PS50011">
    <property type="entry name" value="PROTEIN_KINASE_DOM"/>
    <property type="match status" value="1"/>
</dbReference>
<evidence type="ECO:0000256" key="3">
    <source>
        <dbReference type="ARBA" id="ARBA00022741"/>
    </source>
</evidence>
<dbReference type="GO" id="GO:0005524">
    <property type="term" value="F:ATP binding"/>
    <property type="evidence" value="ECO:0007669"/>
    <property type="project" value="UniProtKB-UniRule"/>
</dbReference>
<evidence type="ECO:0000256" key="5">
    <source>
        <dbReference type="ARBA" id="ARBA00022840"/>
    </source>
</evidence>
<dbReference type="InterPro" id="IPR011009">
    <property type="entry name" value="Kinase-like_dom_sf"/>
</dbReference>
<keyword evidence="1 10" id="KW-0723">Serine/threonine-protein kinase</keyword>
<dbReference type="Gene3D" id="1.10.510.10">
    <property type="entry name" value="Transferase(Phosphotransferase) domain 1"/>
    <property type="match status" value="1"/>
</dbReference>
<dbReference type="RefSeq" id="WP_126118113.1">
    <property type="nucleotide sequence ID" value="NZ_CP101806.1"/>
</dbReference>
<dbReference type="EC" id="2.7.11.1" evidence="10"/>
<keyword evidence="7" id="KW-0472">Membrane</keyword>
<dbReference type="PROSITE" id="PS00107">
    <property type="entry name" value="PROTEIN_KINASE_ATP"/>
    <property type="match status" value="1"/>
</dbReference>
<evidence type="ECO:0000313" key="12">
    <source>
        <dbReference type="Proteomes" id="UP001058569"/>
    </source>
</evidence>
<dbReference type="PANTHER" id="PTHR24345">
    <property type="entry name" value="SERINE/THREONINE-PROTEIN KINASE PLK"/>
    <property type="match status" value="1"/>
</dbReference>
<evidence type="ECO:0000256" key="2">
    <source>
        <dbReference type="ARBA" id="ARBA00022679"/>
    </source>
</evidence>
<reference evidence="9" key="2">
    <citation type="submission" date="2022-07" db="EMBL/GenBank/DDBJ databases">
        <title>Complete genome of Mycoplasma caviae type strain G122.</title>
        <authorList>
            <person name="Spergser J."/>
        </authorList>
    </citation>
    <scope>NUCLEOTIDE SEQUENCE</scope>
    <source>
        <strain evidence="9">G122</strain>
    </source>
</reference>
<sequence length="332" mass="37937">MAIKPQSNIYKKYRILSTIGDGGFSQVYKVEPITDRSPIKKKYALKYSVNKNRNDEDITRRRFEQEIAIYKKLNTERVALYHDSFCDDYEQYLVMEFVEGQNLREIIKRNGKLTTTVAVNYAIQIAEGISELHNLGVIHRDIKSNNILITKDKNVKIIDLGLALDDESQRLTQENKVVGSVFYMAPEICLANSKPSVRSDIYALGILLFEMLTGSYPISGKDQQETLKLQRSANVPNLLNYINAPQALANVIIKATAKDPNKRYATMWDMRRDLSTCLDTKRVYEKPLDLRKVKPKNTIQEKVNSKKFIIASISVIALILLIGIILLAVYIR</sequence>
<dbReference type="PROSITE" id="PS00108">
    <property type="entry name" value="PROTEIN_KINASE_ST"/>
    <property type="match status" value="1"/>
</dbReference>
<dbReference type="SUPFAM" id="SSF56112">
    <property type="entry name" value="Protein kinase-like (PK-like)"/>
    <property type="match status" value="1"/>
</dbReference>
<dbReference type="PANTHER" id="PTHR24345:SF0">
    <property type="entry name" value="CELL CYCLE SERINE_THREONINE-PROTEIN KINASE CDC5_MSD2"/>
    <property type="match status" value="1"/>
</dbReference>
<evidence type="ECO:0000313" key="9">
    <source>
        <dbReference type="EMBL" id="UUD35365.1"/>
    </source>
</evidence>
<evidence type="ECO:0000256" key="7">
    <source>
        <dbReference type="SAM" id="Phobius"/>
    </source>
</evidence>
<dbReference type="OrthoDB" id="9788659at2"/>
<reference evidence="10 11" key="1">
    <citation type="submission" date="2018-12" db="EMBL/GenBank/DDBJ databases">
        <authorList>
            <consortium name="Pathogen Informatics"/>
        </authorList>
    </citation>
    <scope>NUCLEOTIDE SEQUENCE [LARGE SCALE GENOMIC DNA]</scope>
    <source>
        <strain evidence="10 11">NCTC10126</strain>
    </source>
</reference>
<keyword evidence="3 6" id="KW-0547">Nucleotide-binding</keyword>
<gene>
    <name evidence="10" type="primary">pknB</name>
    <name evidence="10" type="ORF">NCTC10126_00344</name>
    <name evidence="9" type="ORF">NPA07_00600</name>
</gene>
<dbReference type="Proteomes" id="UP001058569">
    <property type="component" value="Chromosome"/>
</dbReference>
<keyword evidence="7" id="KW-0812">Transmembrane</keyword>
<dbReference type="InterPro" id="IPR000719">
    <property type="entry name" value="Prot_kinase_dom"/>
</dbReference>
<keyword evidence="12" id="KW-1185">Reference proteome</keyword>
<keyword evidence="2 10" id="KW-0808">Transferase</keyword>
<dbReference type="EMBL" id="UZVY01000001">
    <property type="protein sequence ID" value="VDR41856.1"/>
    <property type="molecule type" value="Genomic_DNA"/>
</dbReference>
<dbReference type="Proteomes" id="UP000280036">
    <property type="component" value="Unassembled WGS sequence"/>
</dbReference>
<dbReference type="GO" id="GO:0004674">
    <property type="term" value="F:protein serine/threonine kinase activity"/>
    <property type="evidence" value="ECO:0007669"/>
    <property type="project" value="UniProtKB-KW"/>
</dbReference>
<dbReference type="SMART" id="SM00220">
    <property type="entry name" value="S_TKc"/>
    <property type="match status" value="1"/>
</dbReference>
<keyword evidence="7" id="KW-1133">Transmembrane helix</keyword>
<dbReference type="InterPro" id="IPR017441">
    <property type="entry name" value="Protein_kinase_ATP_BS"/>
</dbReference>
<feature type="domain" description="Protein kinase" evidence="8">
    <location>
        <begin position="13"/>
        <end position="278"/>
    </location>
</feature>
<evidence type="ECO:0000313" key="10">
    <source>
        <dbReference type="EMBL" id="VDR41856.1"/>
    </source>
</evidence>
<dbReference type="CDD" id="cd14014">
    <property type="entry name" value="STKc_PknB_like"/>
    <property type="match status" value="1"/>
</dbReference>
<dbReference type="AlphaFoldDB" id="A0A3P8MEJ7"/>
<feature type="binding site" evidence="6">
    <location>
        <position position="46"/>
    </location>
    <ligand>
        <name>ATP</name>
        <dbReference type="ChEBI" id="CHEBI:30616"/>
    </ligand>
</feature>
<proteinExistence type="predicted"/>
<organism evidence="10 11">
    <name type="scientific">Mycoplasmopsis caviae</name>
    <dbReference type="NCBI Taxonomy" id="55603"/>
    <lineage>
        <taxon>Bacteria</taxon>
        <taxon>Bacillati</taxon>
        <taxon>Mycoplasmatota</taxon>
        <taxon>Mycoplasmoidales</taxon>
        <taxon>Metamycoplasmataceae</taxon>
        <taxon>Mycoplasmopsis</taxon>
    </lineage>
</organism>
<dbReference type="Pfam" id="PF00069">
    <property type="entry name" value="Pkinase"/>
    <property type="match status" value="1"/>
</dbReference>
<dbReference type="EMBL" id="CP101806">
    <property type="protein sequence ID" value="UUD35365.1"/>
    <property type="molecule type" value="Genomic_DNA"/>
</dbReference>
<evidence type="ECO:0000256" key="4">
    <source>
        <dbReference type="ARBA" id="ARBA00022777"/>
    </source>
</evidence>
<accession>A0A3P8MEJ7</accession>
<evidence type="ECO:0000256" key="6">
    <source>
        <dbReference type="PROSITE-ProRule" id="PRU10141"/>
    </source>
</evidence>